<evidence type="ECO:0000313" key="2">
    <source>
        <dbReference type="Proteomes" id="UP000216871"/>
    </source>
</evidence>
<name>A0A261FEB7_9BIFI</name>
<dbReference type="EMBL" id="MWWW01000028">
    <property type="protein sequence ID" value="OZG57484.1"/>
    <property type="molecule type" value="Genomic_DNA"/>
</dbReference>
<reference evidence="1 2" key="1">
    <citation type="journal article" date="2017" name="BMC Genomics">
        <title>Comparative genomic and phylogenomic analyses of the Bifidobacteriaceae family.</title>
        <authorList>
            <person name="Lugli G.A."/>
            <person name="Milani C."/>
            <person name="Turroni F."/>
            <person name="Duranti S."/>
            <person name="Mancabelli L."/>
            <person name="Mangifesta M."/>
            <person name="Ferrario C."/>
            <person name="Modesto M."/>
            <person name="Mattarelli P."/>
            <person name="Jiri K."/>
            <person name="van Sinderen D."/>
            <person name="Ventura M."/>
        </authorList>
    </citation>
    <scope>NUCLEOTIDE SEQUENCE [LARGE SCALE GENOMIC DNA]</scope>
    <source>
        <strain evidence="1 2">DSM 100196</strain>
    </source>
</reference>
<dbReference type="Proteomes" id="UP000216871">
    <property type="component" value="Unassembled WGS sequence"/>
</dbReference>
<keyword evidence="2" id="KW-1185">Reference proteome</keyword>
<organism evidence="1 2">
    <name type="scientific">Bifidobacterium myosotis</name>
    <dbReference type="NCBI Taxonomy" id="1630166"/>
    <lineage>
        <taxon>Bacteria</taxon>
        <taxon>Bacillati</taxon>
        <taxon>Actinomycetota</taxon>
        <taxon>Actinomycetes</taxon>
        <taxon>Bifidobacteriales</taxon>
        <taxon>Bifidobacteriaceae</taxon>
        <taxon>Bifidobacterium</taxon>
    </lineage>
</organism>
<sequence>MPEVFFLAGYSPADSSHVFAAEDKTSLTY</sequence>
<protein>
    <submittedName>
        <fullName evidence="1">Uncharacterized protein</fullName>
    </submittedName>
</protein>
<gene>
    <name evidence="1" type="ORF">BMYO_1981</name>
</gene>
<proteinExistence type="predicted"/>
<dbReference type="AlphaFoldDB" id="A0A261FEB7"/>
<evidence type="ECO:0000313" key="1">
    <source>
        <dbReference type="EMBL" id="OZG57484.1"/>
    </source>
</evidence>
<accession>A0A261FEB7</accession>
<comment type="caution">
    <text evidence="1">The sequence shown here is derived from an EMBL/GenBank/DDBJ whole genome shotgun (WGS) entry which is preliminary data.</text>
</comment>